<dbReference type="InterPro" id="IPR038732">
    <property type="entry name" value="HpyO/CreE_NAD-binding"/>
</dbReference>
<organism evidence="2 3">
    <name type="scientific">Amylolactobacillus amylotrophicus DSM 20534</name>
    <dbReference type="NCBI Taxonomy" id="1423722"/>
    <lineage>
        <taxon>Bacteria</taxon>
        <taxon>Bacillati</taxon>
        <taxon>Bacillota</taxon>
        <taxon>Bacilli</taxon>
        <taxon>Lactobacillales</taxon>
        <taxon>Lactobacillaceae</taxon>
        <taxon>Amylolactobacillus</taxon>
    </lineage>
</organism>
<dbReference type="Proteomes" id="UP000050909">
    <property type="component" value="Unassembled WGS sequence"/>
</dbReference>
<dbReference type="AlphaFoldDB" id="A0A0R1GUM6"/>
<sequence length="629" mass="70944">MTMKVSIIGAGPRGIATLTRIVAWYEREHEENEAIAELEVRLFDQFPIGGHIWRIDQPTELIMNTPTAHTTLYTDETVQMHGPLRTGPTLYEWLRDFAPDFISEQGEPDAADLIAVARRLGPNDYAPRRLYGVYQRFVFKQLQQHLPAGVKLTFVQDLVQDLVPLNPGFRVVTSEGSFEADNVIVASGHFTNQATIDQQELIDFAAKSNVTYLPPMFPGDADLSVIQPQENVFVRGLGLSFYDYMAELTIGRGGWFEPVGNKLHYHVSGSEPHIIAGSRRGFPYYPKPNNEKGYGEKIRPSFVTKEKLTQLGEAGELTGNVLFGLMKREIELVYYSLLLHQKDREAEIADFRTQYQATTDPAVLIDRLFDRAEQLDLDFVFNPEQRALASTNYQDFVVEFLQQLIKDATAGNKHGPITGALEAFKDLRDQIRFVVEQGYLSNDEYLDFLIRKYTPLQNFIATGPPVLRLKQLVALIKVGIVELVPAGMQVRPVNDHFEAISKRKPQFQYEARYLVDARIPVNDNEVTANPLIKKLLERGLASLDARQLADGTSFLTRAINVEQQTDRLITADKEVVANLYLWGVPTEGKHWFTNVSFRPGVNDNSLITADRIAEAIFSPSMLVETPLAV</sequence>
<keyword evidence="3" id="KW-1185">Reference proteome</keyword>
<dbReference type="PANTHER" id="PTHR40254:SF1">
    <property type="entry name" value="BLR0577 PROTEIN"/>
    <property type="match status" value="1"/>
</dbReference>
<evidence type="ECO:0000313" key="2">
    <source>
        <dbReference type="EMBL" id="KRK37933.1"/>
    </source>
</evidence>
<protein>
    <submittedName>
        <fullName evidence="2">FAD(NAD)-dependent oxidoreductase</fullName>
    </submittedName>
</protein>
<evidence type="ECO:0000313" key="3">
    <source>
        <dbReference type="Proteomes" id="UP000050909"/>
    </source>
</evidence>
<dbReference type="InterPro" id="IPR052189">
    <property type="entry name" value="L-asp_N-monooxygenase_NS-form"/>
</dbReference>
<proteinExistence type="predicted"/>
<name>A0A0R1GUM6_9LACO</name>
<dbReference type="PATRIC" id="fig|1423722.3.peg.716"/>
<dbReference type="EMBL" id="AZCV01000002">
    <property type="protein sequence ID" value="KRK37933.1"/>
    <property type="molecule type" value="Genomic_DNA"/>
</dbReference>
<dbReference type="Pfam" id="PF13454">
    <property type="entry name" value="NAD_binding_9"/>
    <property type="match status" value="1"/>
</dbReference>
<dbReference type="InterPro" id="IPR036188">
    <property type="entry name" value="FAD/NAD-bd_sf"/>
</dbReference>
<dbReference type="PANTHER" id="PTHR40254">
    <property type="entry name" value="BLR0577 PROTEIN"/>
    <property type="match status" value="1"/>
</dbReference>
<comment type="caution">
    <text evidence="2">The sequence shown here is derived from an EMBL/GenBank/DDBJ whole genome shotgun (WGS) entry which is preliminary data.</text>
</comment>
<accession>A0A0R1GUM6</accession>
<evidence type="ECO:0000259" key="1">
    <source>
        <dbReference type="Pfam" id="PF13454"/>
    </source>
</evidence>
<dbReference type="Gene3D" id="3.50.50.60">
    <property type="entry name" value="FAD/NAD(P)-binding domain"/>
    <property type="match status" value="1"/>
</dbReference>
<dbReference type="SUPFAM" id="SSF51905">
    <property type="entry name" value="FAD/NAD(P)-binding domain"/>
    <property type="match status" value="1"/>
</dbReference>
<gene>
    <name evidence="2" type="ORF">FC62_GL000700</name>
</gene>
<reference evidence="2 3" key="1">
    <citation type="journal article" date="2015" name="Genome Announc.">
        <title>Expanding the biotechnology potential of lactobacilli through comparative genomics of 213 strains and associated genera.</title>
        <authorList>
            <person name="Sun Z."/>
            <person name="Harris H.M."/>
            <person name="McCann A."/>
            <person name="Guo C."/>
            <person name="Argimon S."/>
            <person name="Zhang W."/>
            <person name="Yang X."/>
            <person name="Jeffery I.B."/>
            <person name="Cooney J.C."/>
            <person name="Kagawa T.F."/>
            <person name="Liu W."/>
            <person name="Song Y."/>
            <person name="Salvetti E."/>
            <person name="Wrobel A."/>
            <person name="Rasinkangas P."/>
            <person name="Parkhill J."/>
            <person name="Rea M.C."/>
            <person name="O'Sullivan O."/>
            <person name="Ritari J."/>
            <person name="Douillard F.P."/>
            <person name="Paul Ross R."/>
            <person name="Yang R."/>
            <person name="Briner A.E."/>
            <person name="Felis G.E."/>
            <person name="de Vos W.M."/>
            <person name="Barrangou R."/>
            <person name="Klaenhammer T.R."/>
            <person name="Caufield P.W."/>
            <person name="Cui Y."/>
            <person name="Zhang H."/>
            <person name="O'Toole P.W."/>
        </authorList>
    </citation>
    <scope>NUCLEOTIDE SEQUENCE [LARGE SCALE GENOMIC DNA]</scope>
    <source>
        <strain evidence="2 3">DSM 20534</strain>
    </source>
</reference>
<feature type="domain" description="FAD-dependent urate hydroxylase HpyO/Asp monooxygenase CreE-like FAD/NAD(P)-binding" evidence="1">
    <location>
        <begin position="7"/>
        <end position="190"/>
    </location>
</feature>